<evidence type="ECO:0000256" key="2">
    <source>
        <dbReference type="ARBA" id="ARBA00004229"/>
    </source>
</evidence>
<dbReference type="Pfam" id="PF03405">
    <property type="entry name" value="FA_desaturase_2"/>
    <property type="match status" value="2"/>
</dbReference>
<dbReference type="InterPro" id="IPR005067">
    <property type="entry name" value="Fatty_acid_desaturase-2"/>
</dbReference>
<dbReference type="Gene3D" id="1.10.620.20">
    <property type="entry name" value="Ribonucleotide Reductase, subunit A"/>
    <property type="match status" value="2"/>
</dbReference>
<keyword evidence="5" id="KW-0444">Lipid biosynthesis</keyword>
<reference evidence="17" key="1">
    <citation type="submission" date="2021-01" db="EMBL/GenBank/DDBJ databases">
        <authorList>
            <person name="Bezrukov I."/>
        </authorList>
    </citation>
    <scope>NUCLEOTIDE SEQUENCE</scope>
</reference>
<evidence type="ECO:0000256" key="13">
    <source>
        <dbReference type="ARBA" id="ARBA00023098"/>
    </source>
</evidence>
<dbReference type="SUPFAM" id="SSF47240">
    <property type="entry name" value="Ferritin-like"/>
    <property type="match status" value="2"/>
</dbReference>
<keyword evidence="7" id="KW-0934">Plastid</keyword>
<evidence type="ECO:0000256" key="10">
    <source>
        <dbReference type="ARBA" id="ARBA00022946"/>
    </source>
</evidence>
<name>A0A8S2APR8_ARAAE</name>
<evidence type="ECO:0000256" key="12">
    <source>
        <dbReference type="ARBA" id="ARBA00023004"/>
    </source>
</evidence>
<accession>A0A8S2APR8</accession>
<keyword evidence="13" id="KW-0443">Lipid metabolism</keyword>
<dbReference type="GO" id="GO:0045300">
    <property type="term" value="F:stearoyl-[ACP] desaturase activity"/>
    <property type="evidence" value="ECO:0007669"/>
    <property type="project" value="UniProtKB-EC"/>
</dbReference>
<keyword evidence="18" id="KW-1185">Reference proteome</keyword>
<keyword evidence="12" id="KW-0408">Iron</keyword>
<feature type="region of interest" description="Disordered" evidence="16">
    <location>
        <begin position="412"/>
        <end position="444"/>
    </location>
</feature>
<evidence type="ECO:0000256" key="5">
    <source>
        <dbReference type="ARBA" id="ARBA00022516"/>
    </source>
</evidence>
<keyword evidence="11" id="KW-0560">Oxidoreductase</keyword>
<keyword evidence="6" id="KW-0150">Chloroplast</keyword>
<evidence type="ECO:0000256" key="4">
    <source>
        <dbReference type="ARBA" id="ARBA00012617"/>
    </source>
</evidence>
<comment type="cofactor">
    <cofactor evidence="1">
        <name>Fe(2+)</name>
        <dbReference type="ChEBI" id="CHEBI:29033"/>
    </cofactor>
</comment>
<dbReference type="CDD" id="cd01050">
    <property type="entry name" value="Acyl_ACP_Desat"/>
    <property type="match status" value="2"/>
</dbReference>
<dbReference type="AlphaFoldDB" id="A0A8S2APR8"/>
<evidence type="ECO:0000256" key="16">
    <source>
        <dbReference type="SAM" id="MobiDB-lite"/>
    </source>
</evidence>
<evidence type="ECO:0000256" key="1">
    <source>
        <dbReference type="ARBA" id="ARBA00001954"/>
    </source>
</evidence>
<evidence type="ECO:0000256" key="14">
    <source>
        <dbReference type="ARBA" id="ARBA00023160"/>
    </source>
</evidence>
<evidence type="ECO:0000256" key="11">
    <source>
        <dbReference type="ARBA" id="ARBA00023002"/>
    </source>
</evidence>
<dbReference type="GO" id="GO:0006633">
    <property type="term" value="P:fatty acid biosynthetic process"/>
    <property type="evidence" value="ECO:0007669"/>
    <property type="project" value="UniProtKB-KW"/>
</dbReference>
<evidence type="ECO:0000256" key="15">
    <source>
        <dbReference type="ARBA" id="ARBA00049304"/>
    </source>
</evidence>
<dbReference type="GO" id="GO:0009570">
    <property type="term" value="C:chloroplast stroma"/>
    <property type="evidence" value="ECO:0007669"/>
    <property type="project" value="TreeGrafter"/>
</dbReference>
<sequence length="789" mass="90343">MSMALLLTSPAMITSPRRGSSPSRRLRVSCVTTNPAREKNETCNQFRPIKEVNNQITHTIPQEKLEIFKSMENWAEHKLLPYLKPVEDSWQPQDFLPAPENDDEFYDRVKEIRERTKEIPDDYFVVLVGDMITEEALPTYQTTLNTLDGVKDETGGSLSPWAVWIRAWTAEENRHGDLLNKYLYLTGRVDMRHVEKTIQYLIGSGMDSKFENNPYNGFIYTSFQERATFISHGNTARLATTYGDVTLAKICGTIAADEKRHETAYTKIVEKLFEIDPDGSVQALASMMRKRITMPAHLMHDGRDNDLFDHYAAVAQRIGVYTATDYAGILEFLLRRWKVESLGLGLSGEGRRAQDYLCTLPQRIKRLEERANDRVKLGSKPSVSFSWVFETMVMAMDRIALFSSSSSVYHRSSHSHGSKSSRVSMASTIRSDSTEDTNGRKPYIPPREVHRQVKYSMPPQKLEIFKSLEGWANENLLTYLKPVEKSWQPTDFLPEPESEGFYDQVKDLRERCKELSDDYFVVLVGDMITEEALPTYQTMINTLDGVRDETGASPTPWAVWTRAWTAEENRHGDLLNKYLYLSGRVDMRQIEKTIQYLIGSGMDPKTENNPYLGFIYTSFQERATFISHGNTAKLAKELGDLKLAQICGTIAADERRHETAYTKIVEKLFEIDPDTTIVGFADMMKKKISMPAHLMYDGRDDNLFDHFSSVAQRLGVYTAKDYADILQFLVQRWNVEKLSDLSSEGQRAQDYLCGLPARIRKLEERAQGRTKEAAKNIPFSWIFGRKIRA</sequence>
<dbReference type="FunFam" id="1.10.620.20:FF:000002">
    <property type="entry name" value="Stearoyl-[acyl-carrier-protein] 9-desaturase, chloroplastic"/>
    <property type="match status" value="2"/>
</dbReference>
<feature type="region of interest" description="Disordered" evidence="16">
    <location>
        <begin position="7"/>
        <end position="26"/>
    </location>
</feature>
<keyword evidence="10" id="KW-0809">Transit peptide</keyword>
<comment type="subcellular location">
    <subcellularLocation>
        <location evidence="2">Plastid</location>
        <location evidence="2">Chloroplast</location>
    </subcellularLocation>
</comment>
<dbReference type="InterPro" id="IPR009078">
    <property type="entry name" value="Ferritin-like_SF"/>
</dbReference>
<comment type="catalytic activity">
    <reaction evidence="15">
        <text>octadecanoyl-[ACP] + 2 reduced [2Fe-2S]-[ferredoxin] + O2 + 2 H(+) = (9Z)-octadecenoyl-[ACP] + 2 oxidized [2Fe-2S]-[ferredoxin] + 2 H2O</text>
        <dbReference type="Rhea" id="RHEA:11776"/>
        <dbReference type="Rhea" id="RHEA-COMP:9656"/>
        <dbReference type="Rhea" id="RHEA-COMP:9924"/>
        <dbReference type="Rhea" id="RHEA-COMP:10000"/>
        <dbReference type="Rhea" id="RHEA-COMP:10001"/>
        <dbReference type="ChEBI" id="CHEBI:15377"/>
        <dbReference type="ChEBI" id="CHEBI:15378"/>
        <dbReference type="ChEBI" id="CHEBI:15379"/>
        <dbReference type="ChEBI" id="CHEBI:33737"/>
        <dbReference type="ChEBI" id="CHEBI:33738"/>
        <dbReference type="ChEBI" id="CHEBI:78495"/>
        <dbReference type="ChEBI" id="CHEBI:78783"/>
        <dbReference type="EC" id="1.14.19.2"/>
    </reaction>
</comment>
<evidence type="ECO:0000256" key="8">
    <source>
        <dbReference type="ARBA" id="ARBA00022723"/>
    </source>
</evidence>
<keyword evidence="8" id="KW-0479">Metal-binding</keyword>
<comment type="similarity">
    <text evidence="3">Belongs to the fatty acid desaturase type 2 family.</text>
</comment>
<evidence type="ECO:0000256" key="6">
    <source>
        <dbReference type="ARBA" id="ARBA00022528"/>
    </source>
</evidence>
<dbReference type="EMBL" id="LR999456">
    <property type="protein sequence ID" value="CAE6104216.1"/>
    <property type="molecule type" value="Genomic_DNA"/>
</dbReference>
<dbReference type="Proteomes" id="UP000682877">
    <property type="component" value="Chromosome 6"/>
</dbReference>
<evidence type="ECO:0000256" key="7">
    <source>
        <dbReference type="ARBA" id="ARBA00022640"/>
    </source>
</evidence>
<evidence type="ECO:0000313" key="17">
    <source>
        <dbReference type="EMBL" id="CAE6104216.1"/>
    </source>
</evidence>
<evidence type="ECO:0000256" key="3">
    <source>
        <dbReference type="ARBA" id="ARBA00008749"/>
    </source>
</evidence>
<dbReference type="PANTHER" id="PTHR31155">
    <property type="entry name" value="ACYL- ACYL-CARRIER-PROTEIN DESATURASE-RELATED"/>
    <property type="match status" value="1"/>
</dbReference>
<evidence type="ECO:0000256" key="9">
    <source>
        <dbReference type="ARBA" id="ARBA00022832"/>
    </source>
</evidence>
<proteinExistence type="inferred from homology"/>
<organism evidence="17 18">
    <name type="scientific">Arabidopsis arenosa</name>
    <name type="common">Sand rock-cress</name>
    <name type="synonym">Cardaminopsis arenosa</name>
    <dbReference type="NCBI Taxonomy" id="38785"/>
    <lineage>
        <taxon>Eukaryota</taxon>
        <taxon>Viridiplantae</taxon>
        <taxon>Streptophyta</taxon>
        <taxon>Embryophyta</taxon>
        <taxon>Tracheophyta</taxon>
        <taxon>Spermatophyta</taxon>
        <taxon>Magnoliopsida</taxon>
        <taxon>eudicotyledons</taxon>
        <taxon>Gunneridae</taxon>
        <taxon>Pentapetalae</taxon>
        <taxon>rosids</taxon>
        <taxon>malvids</taxon>
        <taxon>Brassicales</taxon>
        <taxon>Brassicaceae</taxon>
        <taxon>Camelineae</taxon>
        <taxon>Arabidopsis</taxon>
    </lineage>
</organism>
<keyword evidence="9" id="KW-0276">Fatty acid metabolism</keyword>
<dbReference type="InterPro" id="IPR012348">
    <property type="entry name" value="RNR-like"/>
</dbReference>
<dbReference type="GO" id="GO:0046872">
    <property type="term" value="F:metal ion binding"/>
    <property type="evidence" value="ECO:0007669"/>
    <property type="project" value="UniProtKB-KW"/>
</dbReference>
<protein>
    <recommendedName>
        <fullName evidence="4">stearoyl-[acyl-carrier-protein] 9-desaturase</fullName>
        <ecNumber evidence="4">1.14.19.2</ecNumber>
    </recommendedName>
</protein>
<keyword evidence="14" id="KW-0275">Fatty acid biosynthesis</keyword>
<gene>
    <name evidence="17" type="ORF">AARE701A_LOCUS15378</name>
</gene>
<evidence type="ECO:0000313" key="18">
    <source>
        <dbReference type="Proteomes" id="UP000682877"/>
    </source>
</evidence>
<dbReference type="EC" id="1.14.19.2" evidence="4"/>
<dbReference type="PANTHER" id="PTHR31155:SF20">
    <property type="entry name" value="STEAROYL-[ACYL-CARRIER-PROTEIN] 9-DESATURASE 1, CHLOROPLASTIC"/>
    <property type="match status" value="1"/>
</dbReference>